<dbReference type="AlphaFoldDB" id="A0AAE1PJM0"/>
<sequence>MVRGDDEMTTWVGSWVVLVVLSDEASVCLHHHSSWHGGVVMMMVYCPSINHLLCHLSSSPAHYHHHYHLMQLTYSRIYRLSPTHLLFLNPLHHIHSVTHSYPLHATHFSSLPSYSLLSHSDPHLTKATHHSLGTFPVCCVMSSAQMK</sequence>
<gene>
    <name evidence="1" type="ORF">Pmani_018806</name>
</gene>
<protein>
    <submittedName>
        <fullName evidence="1">Uncharacterized protein</fullName>
    </submittedName>
</protein>
<evidence type="ECO:0000313" key="2">
    <source>
        <dbReference type="Proteomes" id="UP001292094"/>
    </source>
</evidence>
<reference evidence="1" key="1">
    <citation type="submission" date="2023-11" db="EMBL/GenBank/DDBJ databases">
        <title>Genome assemblies of two species of porcelain crab, Petrolisthes cinctipes and Petrolisthes manimaculis (Anomura: Porcellanidae).</title>
        <authorList>
            <person name="Angst P."/>
        </authorList>
    </citation>
    <scope>NUCLEOTIDE SEQUENCE</scope>
    <source>
        <strain evidence="1">PB745_02</strain>
        <tissue evidence="1">Gill</tissue>
    </source>
</reference>
<evidence type="ECO:0000313" key="1">
    <source>
        <dbReference type="EMBL" id="KAK4309583.1"/>
    </source>
</evidence>
<comment type="caution">
    <text evidence="1">The sequence shown here is derived from an EMBL/GenBank/DDBJ whole genome shotgun (WGS) entry which is preliminary data.</text>
</comment>
<accession>A0AAE1PJM0</accession>
<name>A0AAE1PJM0_9EUCA</name>
<proteinExistence type="predicted"/>
<keyword evidence="2" id="KW-1185">Reference proteome</keyword>
<dbReference type="EMBL" id="JAWZYT010001734">
    <property type="protein sequence ID" value="KAK4309583.1"/>
    <property type="molecule type" value="Genomic_DNA"/>
</dbReference>
<dbReference type="Proteomes" id="UP001292094">
    <property type="component" value="Unassembled WGS sequence"/>
</dbReference>
<organism evidence="1 2">
    <name type="scientific">Petrolisthes manimaculis</name>
    <dbReference type="NCBI Taxonomy" id="1843537"/>
    <lineage>
        <taxon>Eukaryota</taxon>
        <taxon>Metazoa</taxon>
        <taxon>Ecdysozoa</taxon>
        <taxon>Arthropoda</taxon>
        <taxon>Crustacea</taxon>
        <taxon>Multicrustacea</taxon>
        <taxon>Malacostraca</taxon>
        <taxon>Eumalacostraca</taxon>
        <taxon>Eucarida</taxon>
        <taxon>Decapoda</taxon>
        <taxon>Pleocyemata</taxon>
        <taxon>Anomura</taxon>
        <taxon>Galatheoidea</taxon>
        <taxon>Porcellanidae</taxon>
        <taxon>Petrolisthes</taxon>
    </lineage>
</organism>